<keyword evidence="7" id="KW-0812">Transmembrane</keyword>
<dbReference type="PANTHER" id="PTHR36174">
    <property type="entry name" value="LIPID II:GLYCINE GLYCYLTRANSFERASE"/>
    <property type="match status" value="1"/>
</dbReference>
<dbReference type="GO" id="GO:0071555">
    <property type="term" value="P:cell wall organization"/>
    <property type="evidence" value="ECO:0007669"/>
    <property type="project" value="UniProtKB-KW"/>
</dbReference>
<evidence type="ECO:0000256" key="7">
    <source>
        <dbReference type="SAM" id="Phobius"/>
    </source>
</evidence>
<gene>
    <name evidence="8" type="ORF">A2W14_00915</name>
</gene>
<evidence type="ECO:0000256" key="1">
    <source>
        <dbReference type="ARBA" id="ARBA00009943"/>
    </source>
</evidence>
<dbReference type="AlphaFoldDB" id="A0A1F5YQC7"/>
<keyword evidence="2" id="KW-0808">Transferase</keyword>
<evidence type="ECO:0000256" key="5">
    <source>
        <dbReference type="ARBA" id="ARBA00023315"/>
    </source>
</evidence>
<dbReference type="Proteomes" id="UP000176665">
    <property type="component" value="Unassembled WGS sequence"/>
</dbReference>
<evidence type="ECO:0000256" key="3">
    <source>
        <dbReference type="ARBA" id="ARBA00022960"/>
    </source>
</evidence>
<keyword evidence="3" id="KW-0133">Cell shape</keyword>
<dbReference type="SUPFAM" id="SSF55729">
    <property type="entry name" value="Acyl-CoA N-acyltransferases (Nat)"/>
    <property type="match status" value="2"/>
</dbReference>
<keyword evidence="7" id="KW-0472">Membrane</keyword>
<comment type="caution">
    <text evidence="8">The sequence shown here is derived from an EMBL/GenBank/DDBJ whole genome shotgun (WGS) entry which is preliminary data.</text>
</comment>
<dbReference type="GO" id="GO:0016755">
    <property type="term" value="F:aminoacyltransferase activity"/>
    <property type="evidence" value="ECO:0007669"/>
    <property type="project" value="InterPro"/>
</dbReference>
<reference evidence="8 9" key="1">
    <citation type="journal article" date="2016" name="Nat. Commun.">
        <title>Thousands of microbial genomes shed light on interconnected biogeochemical processes in an aquifer system.</title>
        <authorList>
            <person name="Anantharaman K."/>
            <person name="Brown C.T."/>
            <person name="Hug L.A."/>
            <person name="Sharon I."/>
            <person name="Castelle C.J."/>
            <person name="Probst A.J."/>
            <person name="Thomas B.C."/>
            <person name="Singh A."/>
            <person name="Wilkins M.J."/>
            <person name="Karaoz U."/>
            <person name="Brodie E.L."/>
            <person name="Williams K.H."/>
            <person name="Hubbard S.S."/>
            <person name="Banfield J.F."/>
        </authorList>
    </citation>
    <scope>NUCLEOTIDE SEQUENCE [LARGE SCALE GENOMIC DNA]</scope>
</reference>
<accession>A0A1F5YQC7</accession>
<comment type="similarity">
    <text evidence="1">Belongs to the FemABX family.</text>
</comment>
<keyword evidence="5" id="KW-0012">Acyltransferase</keyword>
<protein>
    <recommendedName>
        <fullName evidence="10">BioF2-like acetyltransferase domain-containing protein</fullName>
    </recommendedName>
</protein>
<dbReference type="Gene3D" id="3.40.630.30">
    <property type="match status" value="2"/>
</dbReference>
<keyword evidence="6" id="KW-0961">Cell wall biogenesis/degradation</keyword>
<proteinExistence type="inferred from homology"/>
<dbReference type="GO" id="GO:0009252">
    <property type="term" value="P:peptidoglycan biosynthetic process"/>
    <property type="evidence" value="ECO:0007669"/>
    <property type="project" value="UniProtKB-KW"/>
</dbReference>
<dbReference type="PANTHER" id="PTHR36174:SF1">
    <property type="entry name" value="LIPID II:GLYCINE GLYCYLTRANSFERASE"/>
    <property type="match status" value="1"/>
</dbReference>
<dbReference type="Pfam" id="PF02388">
    <property type="entry name" value="FemAB"/>
    <property type="match status" value="1"/>
</dbReference>
<dbReference type="InterPro" id="IPR050644">
    <property type="entry name" value="PG_Glycine_Bridge_Synth"/>
</dbReference>
<evidence type="ECO:0000313" key="8">
    <source>
        <dbReference type="EMBL" id="OGG02273.1"/>
    </source>
</evidence>
<keyword evidence="4" id="KW-0573">Peptidoglycan synthesis</keyword>
<evidence type="ECO:0008006" key="10">
    <source>
        <dbReference type="Google" id="ProtNLM"/>
    </source>
</evidence>
<name>A0A1F5YQC7_9BACT</name>
<evidence type="ECO:0000256" key="6">
    <source>
        <dbReference type="ARBA" id="ARBA00023316"/>
    </source>
</evidence>
<sequence>MIRNITVEEKNSFNKLVLHPLQSWEWGEFRLKTGIEVIRFGRFEKEKLVEIAQITLHQIPFTSYRIGYLPKCGILTGEMIEELKDVGKEKNLIFIKIEPNVRKTKIFEGLKDVVSSPHPLFTKYTFQLDLTPNEDDLLKNMHPKTRYNIRLSQKKGVTVFEDNSKEAFEKYLQLLEETTVRQKFFAHTQKYHRLMWETLLPSKIAHLLLAKYKDEKGKELTLVAWIVFLFNGIIYYPYGASSNLLRQFMPSNLMMWEAIKFGKKHGAKLFDMWGALSSNPDPQDPWYGFHKFKEGYGAQHVEFAGSFDLVISSPLYRIYNALHNLRNFYLQIKAQLRK</sequence>
<keyword evidence="7" id="KW-1133">Transmembrane helix</keyword>
<dbReference type="EMBL" id="MFJA01000067">
    <property type="protein sequence ID" value="OGG02273.1"/>
    <property type="molecule type" value="Genomic_DNA"/>
</dbReference>
<dbReference type="InterPro" id="IPR003447">
    <property type="entry name" value="FEMABX"/>
</dbReference>
<feature type="transmembrane region" description="Helical" evidence="7">
    <location>
        <begin position="220"/>
        <end position="238"/>
    </location>
</feature>
<dbReference type="GO" id="GO:0008360">
    <property type="term" value="P:regulation of cell shape"/>
    <property type="evidence" value="ECO:0007669"/>
    <property type="project" value="UniProtKB-KW"/>
</dbReference>
<organism evidence="8 9">
    <name type="scientific">Candidatus Gottesmanbacteria bacterium RBG_16_37_8</name>
    <dbReference type="NCBI Taxonomy" id="1798371"/>
    <lineage>
        <taxon>Bacteria</taxon>
        <taxon>Candidatus Gottesmaniibacteriota</taxon>
    </lineage>
</organism>
<evidence type="ECO:0000256" key="4">
    <source>
        <dbReference type="ARBA" id="ARBA00022984"/>
    </source>
</evidence>
<dbReference type="STRING" id="1798371.A2W14_00915"/>
<evidence type="ECO:0000313" key="9">
    <source>
        <dbReference type="Proteomes" id="UP000176665"/>
    </source>
</evidence>
<dbReference type="InterPro" id="IPR016181">
    <property type="entry name" value="Acyl_CoA_acyltransferase"/>
</dbReference>
<evidence type="ECO:0000256" key="2">
    <source>
        <dbReference type="ARBA" id="ARBA00022679"/>
    </source>
</evidence>
<dbReference type="PROSITE" id="PS51191">
    <property type="entry name" value="FEMABX"/>
    <property type="match status" value="1"/>
</dbReference>